<dbReference type="Proteomes" id="UP001457282">
    <property type="component" value="Unassembled WGS sequence"/>
</dbReference>
<keyword evidence="4" id="KW-1185">Reference proteome</keyword>
<comment type="caution">
    <text evidence="3">The sequence shown here is derived from an EMBL/GenBank/DDBJ whole genome shotgun (WGS) entry which is preliminary data.</text>
</comment>
<dbReference type="InterPro" id="IPR023213">
    <property type="entry name" value="CAT-like_dom_sf"/>
</dbReference>
<proteinExistence type="predicted"/>
<keyword evidence="1" id="KW-0808">Transferase</keyword>
<keyword evidence="2" id="KW-0012">Acyltransferase</keyword>
<protein>
    <submittedName>
        <fullName evidence="3">Uncharacterized protein</fullName>
    </submittedName>
</protein>
<dbReference type="AlphaFoldDB" id="A0AAW1VTN8"/>
<organism evidence="3 4">
    <name type="scientific">Rubus argutus</name>
    <name type="common">Southern blackberry</name>
    <dbReference type="NCBI Taxonomy" id="59490"/>
    <lineage>
        <taxon>Eukaryota</taxon>
        <taxon>Viridiplantae</taxon>
        <taxon>Streptophyta</taxon>
        <taxon>Embryophyta</taxon>
        <taxon>Tracheophyta</taxon>
        <taxon>Spermatophyta</taxon>
        <taxon>Magnoliopsida</taxon>
        <taxon>eudicotyledons</taxon>
        <taxon>Gunneridae</taxon>
        <taxon>Pentapetalae</taxon>
        <taxon>rosids</taxon>
        <taxon>fabids</taxon>
        <taxon>Rosales</taxon>
        <taxon>Rosaceae</taxon>
        <taxon>Rosoideae</taxon>
        <taxon>Rosoideae incertae sedis</taxon>
        <taxon>Rubus</taxon>
    </lineage>
</organism>
<dbReference type="EMBL" id="JBEDUW010000007">
    <property type="protein sequence ID" value="KAK9910253.1"/>
    <property type="molecule type" value="Genomic_DNA"/>
</dbReference>
<reference evidence="3 4" key="1">
    <citation type="journal article" date="2023" name="G3 (Bethesda)">
        <title>A chromosome-length genome assembly and annotation of blackberry (Rubus argutus, cv. 'Hillquist').</title>
        <authorList>
            <person name="Bruna T."/>
            <person name="Aryal R."/>
            <person name="Dudchenko O."/>
            <person name="Sargent D.J."/>
            <person name="Mead D."/>
            <person name="Buti M."/>
            <person name="Cavallini A."/>
            <person name="Hytonen T."/>
            <person name="Andres J."/>
            <person name="Pham M."/>
            <person name="Weisz D."/>
            <person name="Mascagni F."/>
            <person name="Usai G."/>
            <person name="Natali L."/>
            <person name="Bassil N."/>
            <person name="Fernandez G.E."/>
            <person name="Lomsadze A."/>
            <person name="Armour M."/>
            <person name="Olukolu B."/>
            <person name="Poorten T."/>
            <person name="Britton C."/>
            <person name="Davik J."/>
            <person name="Ashrafi H."/>
            <person name="Aiden E.L."/>
            <person name="Borodovsky M."/>
            <person name="Worthington M."/>
        </authorList>
    </citation>
    <scope>NUCLEOTIDE SEQUENCE [LARGE SCALE GENOMIC DNA]</scope>
    <source>
        <strain evidence="3">PI 553951</strain>
    </source>
</reference>
<name>A0AAW1VTN8_RUBAR</name>
<sequence>MASVPTTSLPLTFFDIVFLFCGPVELIYLYECAHPLHYFIKTILPKLKHSLSITLQHFFPLASYLICPPPPSKRTLFCLLRVSPHLTPLDHCRVLKQLQPPNIPPRKQCSTIPLPYSAIATLTCVVTPVALQITMFPYSGICIGVNFLHALIDGSALHHFMKSWASVCRSQDVKTLSLPSHNRVLIKDPCSLENEFLAAWRTWTPIPWELHMNPFHPSLTVKVRTTFVLSRPKIDRLKHCVSSLYRLWLYAL</sequence>
<dbReference type="GO" id="GO:0016747">
    <property type="term" value="F:acyltransferase activity, transferring groups other than amino-acyl groups"/>
    <property type="evidence" value="ECO:0007669"/>
    <property type="project" value="UniProtKB-ARBA"/>
</dbReference>
<gene>
    <name evidence="3" type="ORF">M0R45_034221</name>
</gene>
<dbReference type="Pfam" id="PF02458">
    <property type="entry name" value="Transferase"/>
    <property type="match status" value="1"/>
</dbReference>
<dbReference type="InterPro" id="IPR051504">
    <property type="entry name" value="Plant_metabolite_acyltrans"/>
</dbReference>
<accession>A0AAW1VTN8</accession>
<evidence type="ECO:0000256" key="2">
    <source>
        <dbReference type="ARBA" id="ARBA00023315"/>
    </source>
</evidence>
<evidence type="ECO:0000313" key="3">
    <source>
        <dbReference type="EMBL" id="KAK9910253.1"/>
    </source>
</evidence>
<evidence type="ECO:0000313" key="4">
    <source>
        <dbReference type="Proteomes" id="UP001457282"/>
    </source>
</evidence>
<dbReference type="Gene3D" id="3.30.559.10">
    <property type="entry name" value="Chloramphenicol acetyltransferase-like domain"/>
    <property type="match status" value="1"/>
</dbReference>
<dbReference type="PANTHER" id="PTHR31625">
    <property type="match status" value="1"/>
</dbReference>
<evidence type="ECO:0000256" key="1">
    <source>
        <dbReference type="ARBA" id="ARBA00022679"/>
    </source>
</evidence>